<gene>
    <name evidence="2" type="ORF">GCM10022254_69590</name>
</gene>
<keyword evidence="1" id="KW-0812">Transmembrane</keyword>
<dbReference type="EMBL" id="BAABAS010000027">
    <property type="protein sequence ID" value="GAA4241304.1"/>
    <property type="molecule type" value="Genomic_DNA"/>
</dbReference>
<accession>A0ABP8CN21</accession>
<evidence type="ECO:0000313" key="3">
    <source>
        <dbReference type="Proteomes" id="UP001501710"/>
    </source>
</evidence>
<feature type="transmembrane region" description="Helical" evidence="1">
    <location>
        <begin position="30"/>
        <end position="50"/>
    </location>
</feature>
<organism evidence="2 3">
    <name type="scientific">Actinomadura meridiana</name>
    <dbReference type="NCBI Taxonomy" id="559626"/>
    <lineage>
        <taxon>Bacteria</taxon>
        <taxon>Bacillati</taxon>
        <taxon>Actinomycetota</taxon>
        <taxon>Actinomycetes</taxon>
        <taxon>Streptosporangiales</taxon>
        <taxon>Thermomonosporaceae</taxon>
        <taxon>Actinomadura</taxon>
    </lineage>
</organism>
<keyword evidence="1" id="KW-1133">Transmembrane helix</keyword>
<evidence type="ECO:0000256" key="1">
    <source>
        <dbReference type="SAM" id="Phobius"/>
    </source>
</evidence>
<comment type="caution">
    <text evidence="2">The sequence shown here is derived from an EMBL/GenBank/DDBJ whole genome shotgun (WGS) entry which is preliminary data.</text>
</comment>
<dbReference type="Proteomes" id="UP001501710">
    <property type="component" value="Unassembled WGS sequence"/>
</dbReference>
<sequence length="55" mass="5653">MSNQTRWTLVGVLIAVNVGVNTILGDGWLGIAASAATGVGVIALLIDYLVRGREG</sequence>
<reference evidence="3" key="1">
    <citation type="journal article" date="2019" name="Int. J. Syst. Evol. Microbiol.">
        <title>The Global Catalogue of Microorganisms (GCM) 10K type strain sequencing project: providing services to taxonomists for standard genome sequencing and annotation.</title>
        <authorList>
            <consortium name="The Broad Institute Genomics Platform"/>
            <consortium name="The Broad Institute Genome Sequencing Center for Infectious Disease"/>
            <person name="Wu L."/>
            <person name="Ma J."/>
        </authorList>
    </citation>
    <scope>NUCLEOTIDE SEQUENCE [LARGE SCALE GENOMIC DNA]</scope>
    <source>
        <strain evidence="3">JCM 17440</strain>
    </source>
</reference>
<keyword evidence="1" id="KW-0472">Membrane</keyword>
<name>A0ABP8CN21_9ACTN</name>
<evidence type="ECO:0000313" key="2">
    <source>
        <dbReference type="EMBL" id="GAA4241304.1"/>
    </source>
</evidence>
<keyword evidence="3" id="KW-1185">Reference proteome</keyword>
<protein>
    <submittedName>
        <fullName evidence="2">Uncharacterized protein</fullName>
    </submittedName>
</protein>
<feature type="transmembrane region" description="Helical" evidence="1">
    <location>
        <begin position="7"/>
        <end position="24"/>
    </location>
</feature>
<proteinExistence type="predicted"/>
<dbReference type="RefSeq" id="WP_344906220.1">
    <property type="nucleotide sequence ID" value="NZ_BAABAS010000027.1"/>
</dbReference>